<evidence type="ECO:0000256" key="7">
    <source>
        <dbReference type="SAM" id="Coils"/>
    </source>
</evidence>
<organism evidence="8 9">
    <name type="scientific">Tetranychus urticae</name>
    <name type="common">Two-spotted spider mite</name>
    <dbReference type="NCBI Taxonomy" id="32264"/>
    <lineage>
        <taxon>Eukaryota</taxon>
        <taxon>Metazoa</taxon>
        <taxon>Ecdysozoa</taxon>
        <taxon>Arthropoda</taxon>
        <taxon>Chelicerata</taxon>
        <taxon>Arachnida</taxon>
        <taxon>Acari</taxon>
        <taxon>Acariformes</taxon>
        <taxon>Trombidiformes</taxon>
        <taxon>Prostigmata</taxon>
        <taxon>Eleutherengona</taxon>
        <taxon>Raphignathae</taxon>
        <taxon>Tetranychoidea</taxon>
        <taxon>Tetranychidae</taxon>
        <taxon>Tetranychus</taxon>
    </lineage>
</organism>
<reference evidence="9" key="1">
    <citation type="submission" date="2011-08" db="EMBL/GenBank/DDBJ databases">
        <authorList>
            <person name="Rombauts S."/>
        </authorList>
    </citation>
    <scope>NUCLEOTIDE SEQUENCE</scope>
    <source>
        <strain evidence="9">London</strain>
    </source>
</reference>
<evidence type="ECO:0000256" key="2">
    <source>
        <dbReference type="ARBA" id="ARBA00006536"/>
    </source>
</evidence>
<evidence type="ECO:0000313" key="8">
    <source>
        <dbReference type="EnsemblMetazoa" id="tetur02g05530.1"/>
    </source>
</evidence>
<dbReference type="STRING" id="32264.T1JVR4"/>
<dbReference type="Gene3D" id="1.25.40.660">
    <property type="entry name" value="Vacuolar protein sorting-associated protein 35, helical subcomplex Vps35-C"/>
    <property type="match status" value="1"/>
</dbReference>
<evidence type="ECO:0000313" key="9">
    <source>
        <dbReference type="Proteomes" id="UP000015104"/>
    </source>
</evidence>
<dbReference type="InterPro" id="IPR042491">
    <property type="entry name" value="Vps35_C"/>
</dbReference>
<name>T1JVR4_TETUR</name>
<comment type="subcellular location">
    <subcellularLocation>
        <location evidence="1">Membrane</location>
        <topology evidence="1">Peripheral membrane protein</topology>
    </subcellularLocation>
</comment>
<dbReference type="PANTHER" id="PTHR11099:SF0">
    <property type="entry name" value="VACUOLAR PROTEIN SORTING-ASSOCIATED PROTEIN 35"/>
    <property type="match status" value="1"/>
</dbReference>
<dbReference type="PIRSF" id="PIRSF009375">
    <property type="entry name" value="Retromer_Vps35"/>
    <property type="match status" value="1"/>
</dbReference>
<keyword evidence="3 6" id="KW-0813">Transport</keyword>
<reference evidence="8" key="2">
    <citation type="submission" date="2015-06" db="UniProtKB">
        <authorList>
            <consortium name="EnsemblMetazoa"/>
        </authorList>
    </citation>
    <scope>IDENTIFICATION</scope>
</reference>
<dbReference type="OMA" id="YIRSREY"/>
<dbReference type="CTD" id="55737"/>
<sequence length="805" mass="91702">MSTTPATTPSDDKQEKRLDESLGNVKIQSFHMKCCLDRGKLMEALKHASNMITELRTNQLSPKSYYELYMAVCDQLRHMEMYLLDEFNRGRKLADLYELVQYAGNIIPRLYLLITVGLVYMKTTPGSRRDILKDLVEMCRGVQHPLRGLFLRNYLLQSCRNILPDVTVEEIAGDGDGKEEHSGTIEDSIEFILLNFAEMNKLWVRMQHQGHTRDKDRREKERLELRLLVGTNLVRLSQLESIDIERYKNVVLPGILEQVVSCRDGIAQEYLMECLIQVFPDEFHLTTLQPFLHSCAKLVPSVNVKNIIIALIDRLALSKDIDLPDDLFDIFSSQISNIIQSRPDMILEDIISMEGSLINFTIKKINAESKREESIDSVLQSTLNVIKEKCNKARIQYRTNIGKELLKFLKLPITHGTQDGQTSGIAPIKMSLKLKVFKNLLKDVTDLELQKQITLSLLNSALDSGIEDKIIEENRLTLEEIEIFLSELCEPLVKGAAPEELDGMLDEDFVDEQLLLSRFIHYLLSPICVAEDDLDFKYLIISSCKKILAPGGAKRVRFTFPALVFESLDLALKYSKRGSEEDAKWDKKCTKIYQFVNQTISALNESNCPDICLRLYLQAALNASKVGLKTCETLADEFVTKAVSIYEEEICETKERFSSLILIIGAIKEIDFKSAELKQPFASQMPLLASKLIQKPNQVRAILSSSLLFCDDSTISPEAIKCIKKCVKIASSMMDNDLKLQLYIEILAHITLLVSQENQELLEQMKDLNEKILEQKNEVILSESLEKQYNATLNFLQSQNISLDK</sequence>
<dbReference type="GO" id="GO:0005829">
    <property type="term" value="C:cytosol"/>
    <property type="evidence" value="ECO:0007669"/>
    <property type="project" value="GOC"/>
</dbReference>
<keyword evidence="5" id="KW-0472">Membrane</keyword>
<dbReference type="InterPro" id="IPR005378">
    <property type="entry name" value="Vps35"/>
</dbReference>
<proteinExistence type="inferred from homology"/>
<feature type="coiled-coil region" evidence="7">
    <location>
        <begin position="751"/>
        <end position="778"/>
    </location>
</feature>
<dbReference type="OrthoDB" id="10258141at2759"/>
<accession>T1JVR4</accession>
<comment type="similarity">
    <text evidence="2 6">Belongs to the VPS35 family.</text>
</comment>
<keyword evidence="7" id="KW-0175">Coiled coil</keyword>
<dbReference type="AlphaFoldDB" id="T1JVR4"/>
<dbReference type="HOGENOM" id="CLU_005836_1_0_1"/>
<evidence type="ECO:0000256" key="6">
    <source>
        <dbReference type="PIRNR" id="PIRNR009375"/>
    </source>
</evidence>
<dbReference type="GeneID" id="107371597"/>
<dbReference type="PANTHER" id="PTHR11099">
    <property type="entry name" value="VACUOLAR SORTING PROTEIN 35"/>
    <property type="match status" value="1"/>
</dbReference>
<evidence type="ECO:0000256" key="4">
    <source>
        <dbReference type="ARBA" id="ARBA00022927"/>
    </source>
</evidence>
<dbReference type="GO" id="GO:0006886">
    <property type="term" value="P:intracellular protein transport"/>
    <property type="evidence" value="ECO:0007669"/>
    <property type="project" value="TreeGrafter"/>
</dbReference>
<dbReference type="KEGG" id="tut:107371597"/>
<keyword evidence="4 6" id="KW-0653">Protein transport</keyword>
<dbReference type="GO" id="GO:0005770">
    <property type="term" value="C:late endosome"/>
    <property type="evidence" value="ECO:0007669"/>
    <property type="project" value="TreeGrafter"/>
</dbReference>
<dbReference type="GO" id="GO:0042147">
    <property type="term" value="P:retrograde transport, endosome to Golgi"/>
    <property type="evidence" value="ECO:0007669"/>
    <property type="project" value="InterPro"/>
</dbReference>
<evidence type="ECO:0000256" key="3">
    <source>
        <dbReference type="ARBA" id="ARBA00022448"/>
    </source>
</evidence>
<comment type="function">
    <text evidence="6">Plays a role in vesicular protein sorting.</text>
</comment>
<dbReference type="Pfam" id="PF03635">
    <property type="entry name" value="Vps35"/>
    <property type="match status" value="1"/>
</dbReference>
<dbReference type="EnsemblMetazoa" id="tetur02g05530.1">
    <property type="protein sequence ID" value="tetur02g05530.1"/>
    <property type="gene ID" value="tetur02g05530"/>
</dbReference>
<dbReference type="GO" id="GO:0030906">
    <property type="term" value="C:retromer, cargo-selective complex"/>
    <property type="evidence" value="ECO:0007669"/>
    <property type="project" value="InterPro"/>
</dbReference>
<evidence type="ECO:0000256" key="5">
    <source>
        <dbReference type="ARBA" id="ARBA00023136"/>
    </source>
</evidence>
<dbReference type="RefSeq" id="XP_015795214.2">
    <property type="nucleotide sequence ID" value="XM_015939728.2"/>
</dbReference>
<dbReference type="Proteomes" id="UP000015104">
    <property type="component" value="Unassembled WGS sequence"/>
</dbReference>
<protein>
    <recommendedName>
        <fullName evidence="6">Vacuolar protein sorting-associated protein 35</fullName>
    </recommendedName>
</protein>
<keyword evidence="9" id="KW-1185">Reference proteome</keyword>
<evidence type="ECO:0000256" key="1">
    <source>
        <dbReference type="ARBA" id="ARBA00004170"/>
    </source>
</evidence>
<dbReference type="eggNOG" id="KOG1107">
    <property type="taxonomic scope" value="Eukaryota"/>
</dbReference>
<dbReference type="EMBL" id="CAEY01000796">
    <property type="status" value="NOT_ANNOTATED_CDS"/>
    <property type="molecule type" value="Genomic_DNA"/>
</dbReference>